<name>X1JYY3_9ZZZZ</name>
<dbReference type="EMBL" id="BARU01042590">
    <property type="protein sequence ID" value="GAH86585.1"/>
    <property type="molecule type" value="Genomic_DNA"/>
</dbReference>
<comment type="caution">
    <text evidence="1">The sequence shown here is derived from an EMBL/GenBank/DDBJ whole genome shotgun (WGS) entry which is preliminary data.</text>
</comment>
<evidence type="ECO:0000313" key="1">
    <source>
        <dbReference type="EMBL" id="GAH86585.1"/>
    </source>
</evidence>
<reference evidence="1" key="1">
    <citation type="journal article" date="2014" name="Front. Microbiol.">
        <title>High frequency of phylogenetically diverse reductive dehalogenase-homologous genes in deep subseafloor sedimentary metagenomes.</title>
        <authorList>
            <person name="Kawai M."/>
            <person name="Futagami T."/>
            <person name="Toyoda A."/>
            <person name="Takaki Y."/>
            <person name="Nishi S."/>
            <person name="Hori S."/>
            <person name="Arai W."/>
            <person name="Tsubouchi T."/>
            <person name="Morono Y."/>
            <person name="Uchiyama I."/>
            <person name="Ito T."/>
            <person name="Fujiyama A."/>
            <person name="Inagaki F."/>
            <person name="Takami H."/>
        </authorList>
    </citation>
    <scope>NUCLEOTIDE SEQUENCE</scope>
    <source>
        <strain evidence="1">Expedition CK06-06</strain>
    </source>
</reference>
<organism evidence="1">
    <name type="scientific">marine sediment metagenome</name>
    <dbReference type="NCBI Taxonomy" id="412755"/>
    <lineage>
        <taxon>unclassified sequences</taxon>
        <taxon>metagenomes</taxon>
        <taxon>ecological metagenomes</taxon>
    </lineage>
</organism>
<sequence>MNLKLEILTEDHAKQICCWKYEEIYSIYNFPDWDTL</sequence>
<protein>
    <submittedName>
        <fullName evidence="1">Uncharacterized protein</fullName>
    </submittedName>
</protein>
<gene>
    <name evidence="1" type="ORF">S03H2_65414</name>
</gene>
<proteinExistence type="predicted"/>
<accession>X1JYY3</accession>
<dbReference type="AlphaFoldDB" id="X1JYY3"/>
<feature type="non-terminal residue" evidence="1">
    <location>
        <position position="36"/>
    </location>
</feature>